<feature type="compositionally biased region" description="Polar residues" evidence="1">
    <location>
        <begin position="214"/>
        <end position="226"/>
    </location>
</feature>
<feature type="compositionally biased region" description="Polar residues" evidence="1">
    <location>
        <begin position="113"/>
        <end position="130"/>
    </location>
</feature>
<dbReference type="EMBL" id="KI963986">
    <property type="protein sequence ID" value="EUC45364.1"/>
    <property type="molecule type" value="Genomic_DNA"/>
</dbReference>
<evidence type="ECO:0000313" key="2">
    <source>
        <dbReference type="EMBL" id="EUC45364.1"/>
    </source>
</evidence>
<keyword evidence="3" id="KW-1185">Reference proteome</keyword>
<dbReference type="HOGENOM" id="CLU_677902_0_0_1"/>
<evidence type="ECO:0000313" key="3">
    <source>
        <dbReference type="Proteomes" id="UP000054032"/>
    </source>
</evidence>
<reference evidence="2 3" key="1">
    <citation type="journal article" date="2013" name="PLoS Genet.">
        <title>Comparative genome structure, secondary metabolite, and effector coding capacity across Cochliobolus pathogens.</title>
        <authorList>
            <person name="Condon B.J."/>
            <person name="Leng Y."/>
            <person name="Wu D."/>
            <person name="Bushley K.E."/>
            <person name="Ohm R.A."/>
            <person name="Otillar R."/>
            <person name="Martin J."/>
            <person name="Schackwitz W."/>
            <person name="Grimwood J."/>
            <person name="MohdZainudin N."/>
            <person name="Xue C."/>
            <person name="Wang R."/>
            <person name="Manning V.A."/>
            <person name="Dhillon B."/>
            <person name="Tu Z.J."/>
            <person name="Steffenson B.J."/>
            <person name="Salamov A."/>
            <person name="Sun H."/>
            <person name="Lowry S."/>
            <person name="LaButti K."/>
            <person name="Han J."/>
            <person name="Copeland A."/>
            <person name="Lindquist E."/>
            <person name="Barry K."/>
            <person name="Schmutz J."/>
            <person name="Baker S.E."/>
            <person name="Ciuffetti L.M."/>
            <person name="Grigoriev I.V."/>
            <person name="Zhong S."/>
            <person name="Turgeon B.G."/>
        </authorList>
    </citation>
    <scope>NUCLEOTIDE SEQUENCE [LARGE SCALE GENOMIC DNA]</scope>
    <source>
        <strain evidence="2 3">ATCC 44560</strain>
    </source>
</reference>
<feature type="region of interest" description="Disordered" evidence="1">
    <location>
        <begin position="214"/>
        <end position="282"/>
    </location>
</feature>
<dbReference type="GeneID" id="19128717"/>
<dbReference type="RefSeq" id="XP_007688164.1">
    <property type="nucleotide sequence ID" value="XM_007689974.1"/>
</dbReference>
<organism evidence="2 3">
    <name type="scientific">Bipolaris oryzae ATCC 44560</name>
    <dbReference type="NCBI Taxonomy" id="930090"/>
    <lineage>
        <taxon>Eukaryota</taxon>
        <taxon>Fungi</taxon>
        <taxon>Dikarya</taxon>
        <taxon>Ascomycota</taxon>
        <taxon>Pezizomycotina</taxon>
        <taxon>Dothideomycetes</taxon>
        <taxon>Pleosporomycetidae</taxon>
        <taxon>Pleosporales</taxon>
        <taxon>Pleosporineae</taxon>
        <taxon>Pleosporaceae</taxon>
        <taxon>Bipolaris</taxon>
    </lineage>
</organism>
<dbReference type="AlphaFoldDB" id="W6ZD52"/>
<dbReference type="eggNOG" id="ENOG502RB3N">
    <property type="taxonomic scope" value="Eukaryota"/>
</dbReference>
<evidence type="ECO:0000256" key="1">
    <source>
        <dbReference type="SAM" id="MobiDB-lite"/>
    </source>
</evidence>
<accession>W6ZD52</accession>
<proteinExistence type="predicted"/>
<name>W6ZD52_COCMI</name>
<dbReference type="Proteomes" id="UP000054032">
    <property type="component" value="Unassembled WGS sequence"/>
</dbReference>
<dbReference type="KEGG" id="bor:COCMIDRAFT_95746"/>
<sequence>MDHNRPMHIDTNITTLNEVSSLLRDSPEIRPYQAYCDTETSSCPSSPENLSPSPLQVMKVHLKQADMSTQASAIDASEQEISLTRVATSSTEKQVDFPRSFPAGNQTRKRDQGMNQSGFFASVSSATSGHIPQPINPRGSHLQSDDEVTAYDSDPAITRVQLSTQIDRVTELTKPRKPVPENGVEFGTIYRPLPQVPLGKVKVEIQDQPESTYENGCVQCPSQTMGPANKRLEESDGETSLRGRRGGKRKNIEDETTADSLDRFEEIDFGSPNAQPPRRPEPAFQTCFNQHSDELFLQVPTYTRPHPASSLHSSTDLQNGPRPPPWGTYDNLALQRRQRNELRGRMQGVPRDVAREPALTYQQTLSVELRGEGLSREVNEYREQILSVYPDMVFDGHAGDVERKCGCCSIM</sequence>
<gene>
    <name evidence="2" type="ORF">COCMIDRAFT_95746</name>
</gene>
<protein>
    <submittedName>
        <fullName evidence="2">Uncharacterized protein</fullName>
    </submittedName>
</protein>
<dbReference type="OrthoDB" id="3784760at2759"/>
<feature type="region of interest" description="Disordered" evidence="1">
    <location>
        <begin position="303"/>
        <end position="328"/>
    </location>
</feature>
<feature type="region of interest" description="Disordered" evidence="1">
    <location>
        <begin position="93"/>
        <end position="147"/>
    </location>
</feature>